<evidence type="ECO:0000256" key="10">
    <source>
        <dbReference type="ARBA" id="ARBA00023235"/>
    </source>
</evidence>
<dbReference type="InterPro" id="IPR038726">
    <property type="entry name" value="PDDEXK_AddAB-type"/>
</dbReference>
<keyword evidence="6 13" id="KW-0269">Exonuclease</keyword>
<evidence type="ECO:0000259" key="16">
    <source>
        <dbReference type="PROSITE" id="PS51217"/>
    </source>
</evidence>
<evidence type="ECO:0000256" key="14">
    <source>
        <dbReference type="PROSITE-ProRule" id="PRU00560"/>
    </source>
</evidence>
<evidence type="ECO:0000256" key="9">
    <source>
        <dbReference type="ARBA" id="ARBA00023204"/>
    </source>
</evidence>
<comment type="cofactor">
    <cofactor evidence="13">
        <name>Mg(2+)</name>
        <dbReference type="ChEBI" id="CHEBI:18420"/>
    </cofactor>
</comment>
<dbReference type="InterPro" id="IPR014017">
    <property type="entry name" value="DNA_helicase_UvrD-like_C"/>
</dbReference>
<dbReference type="Proteomes" id="UP000823201">
    <property type="component" value="Unassembled WGS sequence"/>
</dbReference>
<dbReference type="InterPro" id="IPR011335">
    <property type="entry name" value="Restrct_endonuc-II-like"/>
</dbReference>
<feature type="domain" description="UvrD-like helicase C-terminal" evidence="16">
    <location>
        <begin position="499"/>
        <end position="801"/>
    </location>
</feature>
<keyword evidence="7 13" id="KW-0067">ATP-binding</keyword>
<dbReference type="GO" id="GO:0003678">
    <property type="term" value="F:DNA helicase activity"/>
    <property type="evidence" value="ECO:0007669"/>
    <property type="project" value="UniProtKB-EC"/>
</dbReference>
<evidence type="ECO:0000256" key="6">
    <source>
        <dbReference type="ARBA" id="ARBA00022839"/>
    </source>
</evidence>
<comment type="caution">
    <text evidence="17">The sequence shown here is derived from an EMBL/GenBank/DDBJ whole genome shotgun (WGS) entry which is preliminary data.</text>
</comment>
<organism evidence="17 18">
    <name type="scientific">Sporolactobacillus spathodeae</name>
    <dbReference type="NCBI Taxonomy" id="1465502"/>
    <lineage>
        <taxon>Bacteria</taxon>
        <taxon>Bacillati</taxon>
        <taxon>Bacillota</taxon>
        <taxon>Bacilli</taxon>
        <taxon>Bacillales</taxon>
        <taxon>Sporolactobacillaceae</taxon>
        <taxon>Sporolactobacillus</taxon>
    </lineage>
</organism>
<evidence type="ECO:0000256" key="11">
    <source>
        <dbReference type="ARBA" id="ARBA00034617"/>
    </source>
</evidence>
<keyword evidence="8 13" id="KW-0238">DNA-binding</keyword>
<evidence type="ECO:0000256" key="8">
    <source>
        <dbReference type="ARBA" id="ARBA00023125"/>
    </source>
</evidence>
<dbReference type="EC" id="5.6.2.4" evidence="13"/>
<keyword evidence="10 13" id="KW-0413">Isomerase</keyword>
<dbReference type="PROSITE" id="PS51198">
    <property type="entry name" value="UVRD_HELICASE_ATP_BIND"/>
    <property type="match status" value="1"/>
</dbReference>
<dbReference type="SUPFAM" id="SSF52540">
    <property type="entry name" value="P-loop containing nucleoside triphosphate hydrolases"/>
    <property type="match status" value="1"/>
</dbReference>
<dbReference type="GO" id="GO:0016787">
    <property type="term" value="F:hydrolase activity"/>
    <property type="evidence" value="ECO:0007669"/>
    <property type="project" value="UniProtKB-KW"/>
</dbReference>
<keyword evidence="1 13" id="KW-0540">Nuclease</keyword>
<evidence type="ECO:0000256" key="7">
    <source>
        <dbReference type="ARBA" id="ARBA00022840"/>
    </source>
</evidence>
<keyword evidence="4 13" id="KW-0378">Hydrolase</keyword>
<dbReference type="InterPro" id="IPR027417">
    <property type="entry name" value="P-loop_NTPase"/>
</dbReference>
<dbReference type="RefSeq" id="WP_205005021.1">
    <property type="nucleotide sequence ID" value="NZ_CBCRXA010000001.1"/>
</dbReference>
<comment type="catalytic activity">
    <reaction evidence="12 13">
        <text>ATP + H2O = ADP + phosphate + H(+)</text>
        <dbReference type="Rhea" id="RHEA:13065"/>
        <dbReference type="ChEBI" id="CHEBI:15377"/>
        <dbReference type="ChEBI" id="CHEBI:15378"/>
        <dbReference type="ChEBI" id="CHEBI:30616"/>
        <dbReference type="ChEBI" id="CHEBI:43474"/>
        <dbReference type="ChEBI" id="CHEBI:456216"/>
        <dbReference type="EC" id="5.6.2.4"/>
    </reaction>
</comment>
<dbReference type="SUPFAM" id="SSF52980">
    <property type="entry name" value="Restriction endonuclease-like"/>
    <property type="match status" value="1"/>
</dbReference>
<gene>
    <name evidence="13" type="primary">addA</name>
    <name evidence="17" type="ORF">JOC27_000094</name>
</gene>
<dbReference type="EC" id="3.1.-.-" evidence="13"/>
<dbReference type="HAMAP" id="MF_01451">
    <property type="entry name" value="AddA"/>
    <property type="match status" value="1"/>
</dbReference>
<dbReference type="NCBIfam" id="TIGR02785">
    <property type="entry name" value="addA_Gpos"/>
    <property type="match status" value="1"/>
</dbReference>
<dbReference type="Pfam" id="PF12705">
    <property type="entry name" value="PDDEXK_1"/>
    <property type="match status" value="1"/>
</dbReference>
<dbReference type="Gene3D" id="3.90.320.10">
    <property type="match status" value="1"/>
</dbReference>
<sequence>MTKSKPENSHWTEAQWRAITAEGHDLLVAAAAGSGKTAVLVERIIRKIMDQQQRTSLDSLLVVTFTKAAAAEMRERISRAIDRKLSENPADLYLRRQQALLGKASIMTLHSFCSSVIRRFYYKREIDPNFRLVDEVEAALIREEVLDTTLENYYQTGDTEFFRLVERYSGDRSDDALRSLIFRLYDFSRSDPWPENWLDQMAAAYRQNEERLIDDFSWAQDLKRSAAIHLQEAVSELREALNLCHDPQGPAVYAETIEADLVNLSSLPDVAMSKWSDIRSAVLALTFGKLKICRDKSVDEVLKEQVKKARDRVKTIIADLQNDWFRRTADESLADLADMAGSVKMMRAIIADFSKAYQAEKRKKGLLDFNDLEHNCLAVLRSVDSVPGREIPSEAAQYYQTKFSEILIDEYQDTNRVQESILSLVSRDASRGGNRFMVGDVKQSIYGFRLAEPGLFLDKYKLFSEASTSGEKIDLSSNFRSRQEIIHGTNFIFRQIMDESVGGVAYDPAAELRYGATYPEYPSPVELEIIDKKTVDNEDDSDDSRESIEIEATAIADRIAAMIGDGKTGAYQVCDKSSGQMRALRYRDIAILMRATSGSAAVVKEALQVRNIPAYAEISSGYFDTIEVTVMLSLLQIIDNPYQDIPLASVLRSPLFGLSGDELAAIRIADQHSGYFEALKKYSLEKKDPLAERILYFLEKLNDWRALSKKQSVSQLIWQIYRDTGYFDYVGGLSGGTQRQANLGALYDRARQYEQTSFRGLFRFLRFINRMRETGGDMGEARALSEQADVVRIMTIHKSKGLEFPVVFVAGLGKHFNMRDTVAPALLHKSMGFGTRWIDPKQRISVPTLLYLAIKERIRADALAEEMRVLYVALTRAREKLILIGTVRDLEKSASKWQRVLSRSEWLLPDAMRRSTSAFIDWLGPAVIRHASAGSLHEARADAPEKTAITRDPSAWLISCVSAESIQPAEAVQAERDAGRIDRIKQWKTVVSFSGYQDEVVRRLNWSYPFESAAYSMAKQTVTEIKVQQDYFSEGQDNRLLHADTSMIGGERPRFLQQNGLTAAERGTAVHLLMQHLDLKAVLSEASIRQQGQLLVHKEILTAQQEEELPYLAITRFFQSAIGQEMLRADKVIRECPFSLSVDAASVYPSGDHMKNCEKDKVLIQGVIDCIIETHSGLILIDYKTDHLRHLYPEPREAARELKQKYQVQLSLYRTAIERIWKQKVDKVGLYAFDCDLYVDFSGERGILK</sequence>
<dbReference type="InterPro" id="IPR014016">
    <property type="entry name" value="UvrD-like_ATP-bd"/>
</dbReference>
<reference evidence="17 18" key="1">
    <citation type="submission" date="2021-01" db="EMBL/GenBank/DDBJ databases">
        <title>Genomic Encyclopedia of Type Strains, Phase IV (KMG-IV): sequencing the most valuable type-strain genomes for metagenomic binning, comparative biology and taxonomic classification.</title>
        <authorList>
            <person name="Goeker M."/>
        </authorList>
    </citation>
    <scope>NUCLEOTIDE SEQUENCE [LARGE SCALE GENOMIC DNA]</scope>
    <source>
        <strain evidence="17 18">DSM 100968</strain>
    </source>
</reference>
<dbReference type="PANTHER" id="PTHR11070">
    <property type="entry name" value="UVRD / RECB / PCRA DNA HELICASE FAMILY MEMBER"/>
    <property type="match status" value="1"/>
</dbReference>
<dbReference type="CDD" id="cd17932">
    <property type="entry name" value="DEXQc_UvrD"/>
    <property type="match status" value="1"/>
</dbReference>
<dbReference type="PROSITE" id="PS51217">
    <property type="entry name" value="UVRD_HELICASE_CTER"/>
    <property type="match status" value="1"/>
</dbReference>
<dbReference type="InterPro" id="IPR014152">
    <property type="entry name" value="AddA"/>
</dbReference>
<comment type="similarity">
    <text evidence="13">Belongs to the helicase family. AddA subfamily.</text>
</comment>
<keyword evidence="2 13" id="KW-0547">Nucleotide-binding</keyword>
<evidence type="ECO:0000259" key="15">
    <source>
        <dbReference type="PROSITE" id="PS51198"/>
    </source>
</evidence>
<dbReference type="Gene3D" id="3.40.50.300">
    <property type="entry name" value="P-loop containing nucleotide triphosphate hydrolases"/>
    <property type="match status" value="4"/>
</dbReference>
<dbReference type="EMBL" id="JAFBEV010000001">
    <property type="protein sequence ID" value="MBM7656658.1"/>
    <property type="molecule type" value="Genomic_DNA"/>
</dbReference>
<dbReference type="Pfam" id="PF00580">
    <property type="entry name" value="UvrD-helicase"/>
    <property type="match status" value="1"/>
</dbReference>
<evidence type="ECO:0000256" key="13">
    <source>
        <dbReference type="HAMAP-Rule" id="MF_01451"/>
    </source>
</evidence>
<comment type="catalytic activity">
    <reaction evidence="11 13">
        <text>Couples ATP hydrolysis with the unwinding of duplex DNA by translocating in the 3'-5' direction.</text>
        <dbReference type="EC" id="5.6.2.4"/>
    </reaction>
</comment>
<keyword evidence="9 13" id="KW-0234">DNA repair</keyword>
<proteinExistence type="inferred from homology"/>
<evidence type="ECO:0000313" key="18">
    <source>
        <dbReference type="Proteomes" id="UP000823201"/>
    </source>
</evidence>
<evidence type="ECO:0000256" key="2">
    <source>
        <dbReference type="ARBA" id="ARBA00022741"/>
    </source>
</evidence>
<accession>A0ABS2Q4E6</accession>
<evidence type="ECO:0000256" key="5">
    <source>
        <dbReference type="ARBA" id="ARBA00022806"/>
    </source>
</evidence>
<protein>
    <recommendedName>
        <fullName evidence="13">ATP-dependent helicase/nuclease subunit A</fullName>
        <ecNumber evidence="13">3.1.-.-</ecNumber>
        <ecNumber evidence="13">5.6.2.4</ecNumber>
    </recommendedName>
    <alternativeName>
        <fullName evidence="13">ATP-dependent helicase/nuclease AddA</fullName>
    </alternativeName>
    <alternativeName>
        <fullName evidence="13">DNA 3'-5' helicase AddA</fullName>
    </alternativeName>
</protein>
<keyword evidence="5 13" id="KW-0347">Helicase</keyword>
<evidence type="ECO:0000256" key="12">
    <source>
        <dbReference type="ARBA" id="ARBA00048988"/>
    </source>
</evidence>
<evidence type="ECO:0000313" key="17">
    <source>
        <dbReference type="EMBL" id="MBM7656658.1"/>
    </source>
</evidence>
<dbReference type="Gene3D" id="1.10.274.50">
    <property type="match status" value="1"/>
</dbReference>
<keyword evidence="3 13" id="KW-0227">DNA damage</keyword>
<dbReference type="InterPro" id="IPR011604">
    <property type="entry name" value="PDDEXK-like_dom_sf"/>
</dbReference>
<keyword evidence="18" id="KW-1185">Reference proteome</keyword>
<comment type="function">
    <text evidence="13">The heterodimer acts as both an ATP-dependent DNA helicase and an ATP-dependent, dual-direction single-stranded exonuclease. Recognizes the chi site generating a DNA molecule suitable for the initiation of homologous recombination. The AddA nuclease domain is required for chi fragment generation; this subunit has the helicase and 3' -&gt; 5' nuclease activities.</text>
</comment>
<comment type="subunit">
    <text evidence="13">Heterodimer of AddA and AddB/RexB.</text>
</comment>
<evidence type="ECO:0000256" key="1">
    <source>
        <dbReference type="ARBA" id="ARBA00022722"/>
    </source>
</evidence>
<dbReference type="PANTHER" id="PTHR11070:SF48">
    <property type="entry name" value="ATP-DEPENDENT HELICASE_NUCLEASE SUBUNIT A"/>
    <property type="match status" value="1"/>
</dbReference>
<dbReference type="InterPro" id="IPR000212">
    <property type="entry name" value="DNA_helicase_UvrD/REP"/>
</dbReference>
<dbReference type="Pfam" id="PF13361">
    <property type="entry name" value="UvrD_C"/>
    <property type="match status" value="1"/>
</dbReference>
<evidence type="ECO:0000256" key="3">
    <source>
        <dbReference type="ARBA" id="ARBA00022763"/>
    </source>
</evidence>
<evidence type="ECO:0000256" key="4">
    <source>
        <dbReference type="ARBA" id="ARBA00022801"/>
    </source>
</evidence>
<feature type="binding site" evidence="14">
    <location>
        <begin position="30"/>
        <end position="37"/>
    </location>
    <ligand>
        <name>ATP</name>
        <dbReference type="ChEBI" id="CHEBI:30616"/>
    </ligand>
</feature>
<feature type="domain" description="UvrD-like helicase ATP-binding" evidence="15">
    <location>
        <begin position="9"/>
        <end position="482"/>
    </location>
</feature>
<name>A0ABS2Q4E6_9BACL</name>